<sequence>MCGRYSLFTPQVKLVDRFGATPEQPLTSRYNCAPGQELPVITTEHPDRMQFFKWGFTPRWAKKSFDMINARAESVRSKRSFSDAYKSRRCLVIADGFYEWVETDDGEKQPYRVAFADDRPFAMAGLYEEWTPPTQQTGLADFGAGGDTTPETVTSFTIITTEPNELIADLHHRMAVILSPDEEQKWLTADPDTAEPLLDPYPDDELQAYPISTRVNSPANDDPSIIEPI</sequence>
<dbReference type="Gene3D" id="3.90.1680.10">
    <property type="entry name" value="SOS response associated peptidase-like"/>
    <property type="match status" value="1"/>
</dbReference>
<dbReference type="SUPFAM" id="SSF143081">
    <property type="entry name" value="BB1717-like"/>
    <property type="match status" value="1"/>
</dbReference>
<organism evidence="9 10">
    <name type="scientific">Natronocalculus amylovorans</name>
    <dbReference type="NCBI Taxonomy" id="2917812"/>
    <lineage>
        <taxon>Archaea</taxon>
        <taxon>Methanobacteriati</taxon>
        <taxon>Methanobacteriota</taxon>
        <taxon>Stenosarchaea group</taxon>
        <taxon>Halobacteria</taxon>
        <taxon>Halobacteriales</taxon>
        <taxon>Haloferacaceae</taxon>
        <taxon>Natronocalculus</taxon>
    </lineage>
</organism>
<dbReference type="Proteomes" id="UP001203207">
    <property type="component" value="Unassembled WGS sequence"/>
</dbReference>
<dbReference type="InterPro" id="IPR003738">
    <property type="entry name" value="SRAP"/>
</dbReference>
<evidence type="ECO:0000256" key="4">
    <source>
        <dbReference type="ARBA" id="ARBA00022801"/>
    </source>
</evidence>
<gene>
    <name evidence="9" type="ORF">AArcSt2_10080</name>
</gene>
<keyword evidence="7" id="KW-0456">Lyase</keyword>
<evidence type="ECO:0000313" key="9">
    <source>
        <dbReference type="EMBL" id="MCL9817290.1"/>
    </source>
</evidence>
<keyword evidence="3" id="KW-0227">DNA damage</keyword>
<dbReference type="GO" id="GO:0106300">
    <property type="term" value="P:protein-DNA covalent cross-linking repair"/>
    <property type="evidence" value="ECO:0007669"/>
    <property type="project" value="InterPro"/>
</dbReference>
<reference evidence="9" key="2">
    <citation type="submission" date="2022-02" db="EMBL/GenBank/DDBJ databases">
        <authorList>
            <person name="Elcheninov A.G."/>
            <person name="Sorokin D.Y."/>
            <person name="Kublanov I.V."/>
        </authorList>
    </citation>
    <scope>NUCLEOTIDE SEQUENCE</scope>
    <source>
        <strain evidence="9">AArc-St2</strain>
    </source>
</reference>
<keyword evidence="4" id="KW-0378">Hydrolase</keyword>
<dbReference type="InterPro" id="IPR036590">
    <property type="entry name" value="SRAP-like"/>
</dbReference>
<dbReference type="RefSeq" id="WP_250584320.1">
    <property type="nucleotide sequence ID" value="NZ_JAKRVX010000003.1"/>
</dbReference>
<dbReference type="Pfam" id="PF02586">
    <property type="entry name" value="SRAP"/>
    <property type="match status" value="1"/>
</dbReference>
<keyword evidence="5" id="KW-0190">Covalent protein-DNA linkage</keyword>
<dbReference type="GO" id="GO:0016829">
    <property type="term" value="F:lyase activity"/>
    <property type="evidence" value="ECO:0007669"/>
    <property type="project" value="UniProtKB-KW"/>
</dbReference>
<evidence type="ECO:0000256" key="2">
    <source>
        <dbReference type="ARBA" id="ARBA00022670"/>
    </source>
</evidence>
<dbReference type="PANTHER" id="PTHR13604:SF0">
    <property type="entry name" value="ABASIC SITE PROCESSING PROTEIN HMCES"/>
    <property type="match status" value="1"/>
</dbReference>
<keyword evidence="2" id="KW-0645">Protease</keyword>
<keyword evidence="6" id="KW-0238">DNA-binding</keyword>
<dbReference type="GO" id="GO:0008233">
    <property type="term" value="F:peptidase activity"/>
    <property type="evidence" value="ECO:0007669"/>
    <property type="project" value="UniProtKB-KW"/>
</dbReference>
<evidence type="ECO:0000256" key="5">
    <source>
        <dbReference type="ARBA" id="ARBA00023124"/>
    </source>
</evidence>
<dbReference type="AlphaFoldDB" id="A0AAE3FXZ4"/>
<dbReference type="GO" id="GO:0003697">
    <property type="term" value="F:single-stranded DNA binding"/>
    <property type="evidence" value="ECO:0007669"/>
    <property type="project" value="InterPro"/>
</dbReference>
<dbReference type="GO" id="GO:0006508">
    <property type="term" value="P:proteolysis"/>
    <property type="evidence" value="ECO:0007669"/>
    <property type="project" value="UniProtKB-KW"/>
</dbReference>
<evidence type="ECO:0000256" key="6">
    <source>
        <dbReference type="ARBA" id="ARBA00023125"/>
    </source>
</evidence>
<evidence type="ECO:0000256" key="8">
    <source>
        <dbReference type="SAM" id="MobiDB-lite"/>
    </source>
</evidence>
<dbReference type="EMBL" id="JAKRVX010000003">
    <property type="protein sequence ID" value="MCL9817290.1"/>
    <property type="molecule type" value="Genomic_DNA"/>
</dbReference>
<evidence type="ECO:0000256" key="3">
    <source>
        <dbReference type="ARBA" id="ARBA00022763"/>
    </source>
</evidence>
<evidence type="ECO:0000256" key="7">
    <source>
        <dbReference type="ARBA" id="ARBA00023239"/>
    </source>
</evidence>
<comment type="caution">
    <text evidence="9">The sequence shown here is derived from an EMBL/GenBank/DDBJ whole genome shotgun (WGS) entry which is preliminary data.</text>
</comment>
<name>A0AAE3FXZ4_9EURY</name>
<reference evidence="9" key="1">
    <citation type="journal article" date="2022" name="Syst. Appl. Microbiol.">
        <title>Natronocalculus amylovorans gen. nov., sp. nov., and Natranaeroarchaeum aerophilus sp. nov., dominant culturable amylolytic natronoarchaea from hypersaline soda lakes in southwestern Siberia.</title>
        <authorList>
            <person name="Sorokin D.Y."/>
            <person name="Elcheninov A.G."/>
            <person name="Khizhniak T.V."/>
            <person name="Koenen M."/>
            <person name="Bale N.J."/>
            <person name="Damste J.S.S."/>
            <person name="Kublanov I.V."/>
        </authorList>
    </citation>
    <scope>NUCLEOTIDE SEQUENCE</scope>
    <source>
        <strain evidence="9">AArc-St2</strain>
    </source>
</reference>
<evidence type="ECO:0000256" key="1">
    <source>
        <dbReference type="ARBA" id="ARBA00008136"/>
    </source>
</evidence>
<evidence type="ECO:0000313" key="10">
    <source>
        <dbReference type="Proteomes" id="UP001203207"/>
    </source>
</evidence>
<protein>
    <submittedName>
        <fullName evidence="9">SOS response-associated peptidase</fullName>
    </submittedName>
</protein>
<dbReference type="PANTHER" id="PTHR13604">
    <property type="entry name" value="DC12-RELATED"/>
    <property type="match status" value="1"/>
</dbReference>
<accession>A0AAE3FXZ4</accession>
<keyword evidence="10" id="KW-1185">Reference proteome</keyword>
<comment type="similarity">
    <text evidence="1">Belongs to the SOS response-associated peptidase family.</text>
</comment>
<proteinExistence type="inferred from homology"/>
<feature type="region of interest" description="Disordered" evidence="8">
    <location>
        <begin position="189"/>
        <end position="229"/>
    </location>
</feature>